<name>A0A0J1EMQ1_RHOIS</name>
<comment type="caution">
    <text evidence="2">The sequence shown here is derived from an EMBL/GenBank/DDBJ whole genome shotgun (WGS) entry which is preliminary data.</text>
</comment>
<dbReference type="Proteomes" id="UP000036367">
    <property type="component" value="Unassembled WGS sequence"/>
</dbReference>
<evidence type="ECO:0000313" key="3">
    <source>
        <dbReference type="Proteomes" id="UP000036367"/>
    </source>
</evidence>
<accession>A0A0J1EMQ1</accession>
<gene>
    <name evidence="2" type="ORF">RISK_001108</name>
</gene>
<organism evidence="2 3">
    <name type="scientific">Rhodopirellula islandica</name>
    <dbReference type="NCBI Taxonomy" id="595434"/>
    <lineage>
        <taxon>Bacteria</taxon>
        <taxon>Pseudomonadati</taxon>
        <taxon>Planctomycetota</taxon>
        <taxon>Planctomycetia</taxon>
        <taxon>Pirellulales</taxon>
        <taxon>Pirellulaceae</taxon>
        <taxon>Rhodopirellula</taxon>
    </lineage>
</organism>
<protein>
    <submittedName>
        <fullName evidence="2">Regulatory sensor-transducer, BlaR1/MecR1 family</fullName>
    </submittedName>
</protein>
<dbReference type="AlphaFoldDB" id="A0A0J1EMQ1"/>
<keyword evidence="1" id="KW-0812">Transmembrane</keyword>
<keyword evidence="3" id="KW-1185">Reference proteome</keyword>
<evidence type="ECO:0000256" key="1">
    <source>
        <dbReference type="SAM" id="Phobius"/>
    </source>
</evidence>
<dbReference type="EMBL" id="LECT01000010">
    <property type="protein sequence ID" value="KLU06794.1"/>
    <property type="molecule type" value="Genomic_DNA"/>
</dbReference>
<evidence type="ECO:0000313" key="2">
    <source>
        <dbReference type="EMBL" id="KLU06794.1"/>
    </source>
</evidence>
<sequence length="116" mass="12856">MESTWATQLGWVLLNSVWQFALIAIGIAAIRSLLPDSAKRRHRLACLGKLAMGLCPLATWHTLSRSIDSATMMSNLPVRLSSSQAGICGCWCPVGSLGWRCFLFDRSWVGGRRENY</sequence>
<dbReference type="PATRIC" id="fig|595434.4.peg.1065"/>
<proteinExistence type="predicted"/>
<feature type="transmembrane region" description="Helical" evidence="1">
    <location>
        <begin position="12"/>
        <end position="34"/>
    </location>
</feature>
<keyword evidence="1" id="KW-1133">Transmembrane helix</keyword>
<reference evidence="2" key="1">
    <citation type="submission" date="2015-05" db="EMBL/GenBank/DDBJ databases">
        <title>Permanent draft genome of Rhodopirellula islandicus K833.</title>
        <authorList>
            <person name="Kizina J."/>
            <person name="Richter M."/>
            <person name="Glockner F.O."/>
            <person name="Harder J."/>
        </authorList>
    </citation>
    <scope>NUCLEOTIDE SEQUENCE [LARGE SCALE GENOMIC DNA]</scope>
    <source>
        <strain evidence="2">K833</strain>
    </source>
</reference>
<keyword evidence="1" id="KW-0472">Membrane</keyword>
<dbReference type="STRING" id="595434.RISK_001108"/>